<gene>
    <name evidence="2" type="primary">LOC142175145</name>
</gene>
<name>A0AC58TKR1_TOBAC</name>
<evidence type="ECO:0000313" key="1">
    <source>
        <dbReference type="Proteomes" id="UP000790787"/>
    </source>
</evidence>
<evidence type="ECO:0000313" key="2">
    <source>
        <dbReference type="RefSeq" id="XP_075097821.1"/>
    </source>
</evidence>
<keyword evidence="1" id="KW-1185">Reference proteome</keyword>
<organism evidence="1 2">
    <name type="scientific">Nicotiana tabacum</name>
    <name type="common">Common tobacco</name>
    <dbReference type="NCBI Taxonomy" id="4097"/>
    <lineage>
        <taxon>Eukaryota</taxon>
        <taxon>Viridiplantae</taxon>
        <taxon>Streptophyta</taxon>
        <taxon>Embryophyta</taxon>
        <taxon>Tracheophyta</taxon>
        <taxon>Spermatophyta</taxon>
        <taxon>Magnoliopsida</taxon>
        <taxon>eudicotyledons</taxon>
        <taxon>Gunneridae</taxon>
        <taxon>Pentapetalae</taxon>
        <taxon>asterids</taxon>
        <taxon>lamiids</taxon>
        <taxon>Solanales</taxon>
        <taxon>Solanaceae</taxon>
        <taxon>Nicotianoideae</taxon>
        <taxon>Nicotianeae</taxon>
        <taxon>Nicotiana</taxon>
    </lineage>
</organism>
<reference evidence="1" key="1">
    <citation type="journal article" date="2014" name="Nat. Commun.">
        <title>The tobacco genome sequence and its comparison with those of tomato and potato.</title>
        <authorList>
            <person name="Sierro N."/>
            <person name="Battey J.N."/>
            <person name="Ouadi S."/>
            <person name="Bakaher N."/>
            <person name="Bovet L."/>
            <person name="Willig A."/>
            <person name="Goepfert S."/>
            <person name="Peitsch M.C."/>
            <person name="Ivanov N.V."/>
        </authorList>
    </citation>
    <scope>NUCLEOTIDE SEQUENCE [LARGE SCALE GENOMIC DNA]</scope>
</reference>
<accession>A0AC58TKR1</accession>
<protein>
    <submittedName>
        <fullName evidence="2">Uncharacterized protein LOC142175145</fullName>
    </submittedName>
</protein>
<dbReference type="Proteomes" id="UP000790787">
    <property type="component" value="Chromosome 21"/>
</dbReference>
<reference evidence="2" key="2">
    <citation type="submission" date="2025-08" db="UniProtKB">
        <authorList>
            <consortium name="RefSeq"/>
        </authorList>
    </citation>
    <scope>IDENTIFICATION</scope>
    <source>
        <tissue evidence="2">Leaf</tissue>
    </source>
</reference>
<proteinExistence type="predicted"/>
<dbReference type="RefSeq" id="XP_075097821.1">
    <property type="nucleotide sequence ID" value="XM_075241720.1"/>
</dbReference>
<sequence length="256" mass="29250">MANDKEIEHIDVDSSKESTIDSSSSLYMHPSDNPGATLVSVPFNGIGYRSWRRSVLRALSVKNKLGFINGDCKKPDLESPKYGLWERCDDMVTSWILNSLGKEIVDSMEYVNDSVELWKELEDRYDQTNGVKLYQIQKEINDLSQGTLDITGYYTRMKKLWEEFSTLSAKTHCSCNCTCGAKENMHKAEQDRRLIQFLMGLNEVYTMVRGSILMMNPLPSLAQAFSLLIQEEKQREIKPSNQLMFESTSLNVNTSK</sequence>